<reference evidence="3 4" key="1">
    <citation type="submission" date="2020-07" db="EMBL/GenBank/DDBJ databases">
        <title>Comparative genomics of pyrophilous fungi reveals a link between fire events and developmental genes.</title>
        <authorList>
            <consortium name="DOE Joint Genome Institute"/>
            <person name="Steindorff A.S."/>
            <person name="Carver A."/>
            <person name="Calhoun S."/>
            <person name="Stillman K."/>
            <person name="Liu H."/>
            <person name="Lipzen A."/>
            <person name="Pangilinan J."/>
            <person name="Labutti K."/>
            <person name="Bruns T.D."/>
            <person name="Grigoriev I.V."/>
        </authorList>
    </citation>
    <scope>NUCLEOTIDE SEQUENCE [LARGE SCALE GENOMIC DNA]</scope>
    <source>
        <strain evidence="3 4">CBS 144469</strain>
    </source>
</reference>
<dbReference type="Proteomes" id="UP000521943">
    <property type="component" value="Unassembled WGS sequence"/>
</dbReference>
<feature type="compositionally biased region" description="Acidic residues" evidence="2">
    <location>
        <begin position="167"/>
        <end position="178"/>
    </location>
</feature>
<sequence>MQQQISMNPYMGTQLNPAFYSQMPMHTFNPANGYAHQGFQTSASMATGAQSYFAQSHPQMVNFPAGFAPMGPATGTQMGGMTPAAAGLYAQCSMAGPGSHPACQPRRSRHTPAPISNVAFGIDPSLLNEGLEQLGETEGEVAPSNREEPQVVASDDGILPIALDGNEGQDDMPEPEEVQEQHEGGDTEDDPHSSDDGDEDGGARKKSIKGRHVSSLNPIHGWVKGAGCGNDGADVPRTQRLDPPYGTVAERTKAYRRMAHSLLTKAESVGTRTGSWVYVAIQNPGSGSSFWHYTSPKLRSEGAKELQNVHKVMNNFMGSLMLGDIQVRTDKAGGVLKAKDVVIEQKDAVIEQKDAVIEQKDATLKQMNSELDTLMEHMYKIDGNSNSAVTELKAMVSRIGTLKALTASAPTASAPPAEI</sequence>
<protein>
    <submittedName>
        <fullName evidence="3">Uncharacterized protein</fullName>
    </submittedName>
</protein>
<evidence type="ECO:0000256" key="2">
    <source>
        <dbReference type="SAM" id="MobiDB-lite"/>
    </source>
</evidence>
<dbReference type="AlphaFoldDB" id="A0A8H6IEH5"/>
<name>A0A8H6IEH5_9AGAR</name>
<evidence type="ECO:0000313" key="4">
    <source>
        <dbReference type="Proteomes" id="UP000521943"/>
    </source>
</evidence>
<feature type="region of interest" description="Disordered" evidence="2">
    <location>
        <begin position="136"/>
        <end position="212"/>
    </location>
</feature>
<organism evidence="3 4">
    <name type="scientific">Ephemerocybe angulata</name>
    <dbReference type="NCBI Taxonomy" id="980116"/>
    <lineage>
        <taxon>Eukaryota</taxon>
        <taxon>Fungi</taxon>
        <taxon>Dikarya</taxon>
        <taxon>Basidiomycota</taxon>
        <taxon>Agaricomycotina</taxon>
        <taxon>Agaricomycetes</taxon>
        <taxon>Agaricomycetidae</taxon>
        <taxon>Agaricales</taxon>
        <taxon>Agaricineae</taxon>
        <taxon>Psathyrellaceae</taxon>
        <taxon>Ephemerocybe</taxon>
    </lineage>
</organism>
<dbReference type="EMBL" id="JACGCI010000005">
    <property type="protein sequence ID" value="KAF6764051.1"/>
    <property type="molecule type" value="Genomic_DNA"/>
</dbReference>
<evidence type="ECO:0000313" key="3">
    <source>
        <dbReference type="EMBL" id="KAF6764051.1"/>
    </source>
</evidence>
<evidence type="ECO:0000256" key="1">
    <source>
        <dbReference type="SAM" id="Coils"/>
    </source>
</evidence>
<keyword evidence="4" id="KW-1185">Reference proteome</keyword>
<gene>
    <name evidence="3" type="ORF">DFP72DRAFT_491760</name>
</gene>
<proteinExistence type="predicted"/>
<feature type="coiled-coil region" evidence="1">
    <location>
        <begin position="350"/>
        <end position="377"/>
    </location>
</feature>
<comment type="caution">
    <text evidence="3">The sequence shown here is derived from an EMBL/GenBank/DDBJ whole genome shotgun (WGS) entry which is preliminary data.</text>
</comment>
<keyword evidence="1" id="KW-0175">Coiled coil</keyword>
<feature type="compositionally biased region" description="Basic and acidic residues" evidence="2">
    <location>
        <begin position="179"/>
        <end position="195"/>
    </location>
</feature>
<accession>A0A8H6IEH5</accession>